<dbReference type="EMBL" id="CP051775">
    <property type="protein sequence ID" value="QJE74703.1"/>
    <property type="molecule type" value="Genomic_DNA"/>
</dbReference>
<organism evidence="2 3">
    <name type="scientific">Aerophototrophica crusticola</name>
    <dbReference type="NCBI Taxonomy" id="1709002"/>
    <lineage>
        <taxon>Bacteria</taxon>
        <taxon>Pseudomonadati</taxon>
        <taxon>Pseudomonadota</taxon>
        <taxon>Alphaproteobacteria</taxon>
        <taxon>Rhodospirillales</taxon>
        <taxon>Rhodospirillaceae</taxon>
        <taxon>Aerophototrophica</taxon>
    </lineage>
</organism>
<feature type="signal peptide" evidence="1">
    <location>
        <begin position="1"/>
        <end position="24"/>
    </location>
</feature>
<feature type="chain" id="PRO_5032851106" evidence="1">
    <location>
        <begin position="25"/>
        <end position="338"/>
    </location>
</feature>
<name>A0A858RC99_9PROT</name>
<evidence type="ECO:0000313" key="2">
    <source>
        <dbReference type="EMBL" id="QJE74703.1"/>
    </source>
</evidence>
<keyword evidence="3" id="KW-1185">Reference proteome</keyword>
<keyword evidence="1" id="KW-0732">Signal</keyword>
<gene>
    <name evidence="2" type="ORF">HHL28_18025</name>
</gene>
<dbReference type="AlphaFoldDB" id="A0A858RC99"/>
<dbReference type="KEGG" id="acru:HHL28_18025"/>
<evidence type="ECO:0000256" key="1">
    <source>
        <dbReference type="SAM" id="SignalP"/>
    </source>
</evidence>
<proteinExistence type="predicted"/>
<reference evidence="2" key="1">
    <citation type="submission" date="2020-04" db="EMBL/GenBank/DDBJ databases">
        <title>A desert anoxygenic phototrophic bacterium fixes CO2 using RubisCO under aerobic conditions.</title>
        <authorList>
            <person name="Tang K."/>
        </authorList>
    </citation>
    <scope>NUCLEOTIDE SEQUENCE [LARGE SCALE GENOMIC DNA]</scope>
    <source>
        <strain evidence="2">MIMtkB3</strain>
    </source>
</reference>
<protein>
    <submittedName>
        <fullName evidence="2">Uncharacterized protein</fullName>
    </submittedName>
</protein>
<sequence>MRHPSRYCPGILILLLAVALPALAEQTPRTEFRITFPKSAPVLGVGEATTTPDTPITFPPAAPMLPERTGIGPLDSFRTVPDGQGGTWVATVWGQKDAEFDSLLETAKLRLTHLDANGQAATDLVTDIGAQVGALVQDVVLLAGQPYAIVMLSELGSSESAERIQIWFPKDGSLAQVLAPAGSLWKDAASEASGLYLTSLRVDWIPRYATCTHCEPRLFQEHFLSAKGLSPSCPTPSSPIGDMGLPEAGAQNPPDAPGQFGILVSTLLNSLKRGHGDAALSRFLADAQSLKNLPGADGIDIDAEVAAIRASYEAAKSKGAACLAHVMTVPNEVSPRFP</sequence>
<evidence type="ECO:0000313" key="3">
    <source>
        <dbReference type="Proteomes" id="UP000501891"/>
    </source>
</evidence>
<accession>A0A858RC99</accession>
<dbReference type="Proteomes" id="UP000501891">
    <property type="component" value="Chromosome"/>
</dbReference>